<dbReference type="InterPro" id="IPR001841">
    <property type="entry name" value="Znf_RING"/>
</dbReference>
<comment type="caution">
    <text evidence="21">The sequence shown here is derived from an EMBL/GenBank/DDBJ whole genome shotgun (WGS) entry which is preliminary data.</text>
</comment>
<dbReference type="PROSITE" id="PS50089">
    <property type="entry name" value="ZF_RING_2"/>
    <property type="match status" value="1"/>
</dbReference>
<evidence type="ECO:0000256" key="9">
    <source>
        <dbReference type="ARBA" id="ARBA00022771"/>
    </source>
</evidence>
<feature type="compositionally biased region" description="Low complexity" evidence="18">
    <location>
        <begin position="537"/>
        <end position="550"/>
    </location>
</feature>
<dbReference type="PROSITE" id="PS00518">
    <property type="entry name" value="ZF_RING_1"/>
    <property type="match status" value="1"/>
</dbReference>
<keyword evidence="12" id="KW-0805">Transcription regulation</keyword>
<evidence type="ECO:0000256" key="16">
    <source>
        <dbReference type="PROSITE-ProRule" id="PRU00192"/>
    </source>
</evidence>
<evidence type="ECO:0000256" key="6">
    <source>
        <dbReference type="ARBA" id="ARBA00022490"/>
    </source>
</evidence>
<evidence type="ECO:0000256" key="10">
    <source>
        <dbReference type="ARBA" id="ARBA00022833"/>
    </source>
</evidence>
<dbReference type="InterPro" id="IPR007207">
    <property type="entry name" value="Not_N"/>
</dbReference>
<protein>
    <submittedName>
        <fullName evidence="21">Uncharacterized protein</fullName>
    </submittedName>
</protein>
<dbReference type="Gene3D" id="2.30.30.40">
    <property type="entry name" value="SH3 Domains"/>
    <property type="match status" value="2"/>
</dbReference>
<dbReference type="Pfam" id="PF04065">
    <property type="entry name" value="Not3"/>
    <property type="match status" value="1"/>
</dbReference>
<accession>A0ABP0S3S6</accession>
<evidence type="ECO:0000256" key="3">
    <source>
        <dbReference type="ARBA" id="ARBA00007682"/>
    </source>
</evidence>
<dbReference type="SUPFAM" id="SSF57850">
    <property type="entry name" value="RING/U-box"/>
    <property type="match status" value="1"/>
</dbReference>
<evidence type="ECO:0000256" key="2">
    <source>
        <dbReference type="ARBA" id="ARBA00004496"/>
    </source>
</evidence>
<evidence type="ECO:0000313" key="21">
    <source>
        <dbReference type="EMBL" id="CAK9107028.1"/>
    </source>
</evidence>
<feature type="compositionally biased region" description="Pro residues" evidence="18">
    <location>
        <begin position="559"/>
        <end position="569"/>
    </location>
</feature>
<evidence type="ECO:0000256" key="4">
    <source>
        <dbReference type="ARBA" id="ARBA00008649"/>
    </source>
</evidence>
<keyword evidence="11" id="KW-0832">Ubl conjugation</keyword>
<feature type="compositionally biased region" description="Low complexity" evidence="18">
    <location>
        <begin position="710"/>
        <end position="724"/>
    </location>
</feature>
<evidence type="ECO:0000256" key="15">
    <source>
        <dbReference type="PROSITE-ProRule" id="PRU00175"/>
    </source>
</evidence>
<comment type="subcellular location">
    <subcellularLocation>
        <location evidence="2">Cytoplasm</location>
    </subcellularLocation>
    <subcellularLocation>
        <location evidence="1">Nucleus</location>
    </subcellularLocation>
</comment>
<organism evidence="21 22">
    <name type="scientific">Durusdinium trenchii</name>
    <dbReference type="NCBI Taxonomy" id="1381693"/>
    <lineage>
        <taxon>Eukaryota</taxon>
        <taxon>Sar</taxon>
        <taxon>Alveolata</taxon>
        <taxon>Dinophyceae</taxon>
        <taxon>Suessiales</taxon>
        <taxon>Symbiodiniaceae</taxon>
        <taxon>Durusdinium</taxon>
    </lineage>
</organism>
<keyword evidence="5 16" id="KW-0728">SH3 domain</keyword>
<dbReference type="SMART" id="SM00326">
    <property type="entry name" value="SH3"/>
    <property type="match status" value="2"/>
</dbReference>
<keyword evidence="6" id="KW-0963">Cytoplasm</keyword>
<evidence type="ECO:0000256" key="1">
    <source>
        <dbReference type="ARBA" id="ARBA00004123"/>
    </source>
</evidence>
<comment type="similarity">
    <text evidence="3">Belongs to the CNOT2/3/5 family.</text>
</comment>
<proteinExistence type="inferred from homology"/>
<evidence type="ECO:0000256" key="13">
    <source>
        <dbReference type="ARBA" id="ARBA00023163"/>
    </source>
</evidence>
<feature type="region of interest" description="Disordered" evidence="18">
    <location>
        <begin position="537"/>
        <end position="575"/>
    </location>
</feature>
<evidence type="ECO:0000256" key="17">
    <source>
        <dbReference type="SAM" id="Coils"/>
    </source>
</evidence>
<feature type="compositionally biased region" description="Basic residues" evidence="18">
    <location>
        <begin position="263"/>
        <end position="274"/>
    </location>
</feature>
<feature type="region of interest" description="Disordered" evidence="18">
    <location>
        <begin position="453"/>
        <end position="498"/>
    </location>
</feature>
<sequence>MAAAAARKLQKEVEVVLKKGHEGTEEFAELWDQMASAQGPQKERLGEELKKCINKLQRLRSQMRDWLGSNAVPTNLKDKLEEGRKQIENDMSRFKDFEREFKTKAFSSTGLAKMDELDLEEAEKQKYQEWLAQTIQALKDQLDQFEADTQLLSGKKAPSADDKSRLPKLQKAQERTRWHIKKLEQLLRAANNDAVEVSDLAVVKDSIELFVEAGEDSDFHHDEQLYDCFDLTEYEEKALPKGIELLDRADDSTISGSVALSKKAAKEKDKKKKWDKKEKAEKKPPPQQPKVNKAIIEEDSLKEPDEVKVQEDQLLTEREEFICKICQIHVVGCRPKLTSCSHLFCGDCIWQWFNQHPDTQTWAQRAKAAGPDRCVPCPVCKKSLNENQDLVSVSSDTQRGENVLLWRMLSGLRIMCINNPKLRKEDGKCDWIGEYGTYQKHYEVCKNVPLADADYPPETPTPQKLPAPEKLPAPTPAPPAKQVSKATPPVAPKKSPKIAPKAMTSLPKASAPNVAAQPMAQPIATAPPAVAPVAPVAPAPQAAPTAPPVVRAEERREPPQPQMPQPQLPAPQQCPVAPQVAPVAPQVQVQPQVQPLVQRREEAPAAPAAAAPAAQASGYQGRACGNFEATGPTMVPVRQGDLIEVLETHPTGWSYAKNLSNSGTPPGWVPSWIVDASARAKETVDARTDPISKQIIVQTRDRDQDVRPTAVQPAAPAPQPVHASPAPVRAQAQLVQAARDFASGSDSQMSLSASDYVEIVERHQSGWTFGRKMVGGMSVSEGWFPDWACALGCTARVLYSGKI</sequence>
<dbReference type="EMBL" id="CAXAMN010026917">
    <property type="protein sequence ID" value="CAK9107028.1"/>
    <property type="molecule type" value="Genomic_DNA"/>
</dbReference>
<comment type="similarity">
    <text evidence="4">Belongs to the SH3RF family.</text>
</comment>
<name>A0ABP0S3S6_9DINO</name>
<evidence type="ECO:0000256" key="7">
    <source>
        <dbReference type="ARBA" id="ARBA00022491"/>
    </source>
</evidence>
<feature type="compositionally biased region" description="Pro residues" evidence="18">
    <location>
        <begin position="457"/>
        <end position="479"/>
    </location>
</feature>
<keyword evidence="8" id="KW-0479">Metal-binding</keyword>
<keyword evidence="14" id="KW-0539">Nucleus</keyword>
<feature type="coiled-coil region" evidence="17">
    <location>
        <begin position="128"/>
        <end position="155"/>
    </location>
</feature>
<keyword evidence="10" id="KW-0862">Zinc</keyword>
<feature type="domain" description="SH3" evidence="19">
    <location>
        <begin position="616"/>
        <end position="679"/>
    </location>
</feature>
<dbReference type="InterPro" id="IPR036028">
    <property type="entry name" value="SH3-like_dom_sf"/>
</dbReference>
<evidence type="ECO:0000259" key="19">
    <source>
        <dbReference type="PROSITE" id="PS50002"/>
    </source>
</evidence>
<dbReference type="SUPFAM" id="SSF50044">
    <property type="entry name" value="SH3-domain"/>
    <property type="match status" value="2"/>
</dbReference>
<keyword evidence="13" id="KW-0804">Transcription</keyword>
<dbReference type="InterPro" id="IPR040168">
    <property type="entry name" value="Not2/3/5"/>
</dbReference>
<dbReference type="PANTHER" id="PTHR23326">
    <property type="entry name" value="CCR4 NOT-RELATED"/>
    <property type="match status" value="1"/>
</dbReference>
<evidence type="ECO:0000256" key="5">
    <source>
        <dbReference type="ARBA" id="ARBA00022443"/>
    </source>
</evidence>
<dbReference type="Gene3D" id="3.30.40.10">
    <property type="entry name" value="Zinc/RING finger domain, C3HC4 (zinc finger)"/>
    <property type="match status" value="1"/>
</dbReference>
<gene>
    <name evidence="21" type="ORF">CCMP2556_LOCUS49983</name>
</gene>
<dbReference type="InterPro" id="IPR013083">
    <property type="entry name" value="Znf_RING/FYVE/PHD"/>
</dbReference>
<dbReference type="InterPro" id="IPR017907">
    <property type="entry name" value="Znf_RING_CS"/>
</dbReference>
<evidence type="ECO:0000256" key="8">
    <source>
        <dbReference type="ARBA" id="ARBA00022723"/>
    </source>
</evidence>
<feature type="region of interest" description="Disordered" evidence="18">
    <location>
        <begin position="260"/>
        <end position="297"/>
    </location>
</feature>
<evidence type="ECO:0000256" key="14">
    <source>
        <dbReference type="ARBA" id="ARBA00023242"/>
    </source>
</evidence>
<keyword evidence="9 15" id="KW-0863">Zinc-finger</keyword>
<keyword evidence="17" id="KW-0175">Coiled coil</keyword>
<evidence type="ECO:0000256" key="11">
    <source>
        <dbReference type="ARBA" id="ARBA00022843"/>
    </source>
</evidence>
<dbReference type="PROSITE" id="PS50002">
    <property type="entry name" value="SH3"/>
    <property type="match status" value="1"/>
</dbReference>
<keyword evidence="7" id="KW-0678">Repressor</keyword>
<reference evidence="21 22" key="1">
    <citation type="submission" date="2024-02" db="EMBL/GenBank/DDBJ databases">
        <authorList>
            <person name="Chen Y."/>
            <person name="Shah S."/>
            <person name="Dougan E. K."/>
            <person name="Thang M."/>
            <person name="Chan C."/>
        </authorList>
    </citation>
    <scope>NUCLEOTIDE SEQUENCE [LARGE SCALE GENOMIC DNA]</scope>
</reference>
<evidence type="ECO:0000313" key="22">
    <source>
        <dbReference type="Proteomes" id="UP001642484"/>
    </source>
</evidence>
<dbReference type="InterPro" id="IPR001452">
    <property type="entry name" value="SH3_domain"/>
</dbReference>
<evidence type="ECO:0000256" key="12">
    <source>
        <dbReference type="ARBA" id="ARBA00023015"/>
    </source>
</evidence>
<dbReference type="Proteomes" id="UP001642484">
    <property type="component" value="Unassembled WGS sequence"/>
</dbReference>
<dbReference type="SMART" id="SM00184">
    <property type="entry name" value="RING"/>
    <property type="match status" value="1"/>
</dbReference>
<keyword evidence="22" id="KW-1185">Reference proteome</keyword>
<evidence type="ECO:0000259" key="20">
    <source>
        <dbReference type="PROSITE" id="PS50089"/>
    </source>
</evidence>
<evidence type="ECO:0000256" key="18">
    <source>
        <dbReference type="SAM" id="MobiDB-lite"/>
    </source>
</evidence>
<feature type="domain" description="RING-type" evidence="20">
    <location>
        <begin position="323"/>
        <end position="381"/>
    </location>
</feature>
<feature type="coiled-coil region" evidence="17">
    <location>
        <begin position="42"/>
        <end position="100"/>
    </location>
</feature>
<feature type="region of interest" description="Disordered" evidence="18">
    <location>
        <begin position="699"/>
        <end position="724"/>
    </location>
</feature>
<feature type="compositionally biased region" description="Basic and acidic residues" evidence="18">
    <location>
        <begin position="275"/>
        <end position="284"/>
    </location>
</feature>